<dbReference type="Proteomes" id="UP001152531">
    <property type="component" value="Unassembled WGS sequence"/>
</dbReference>
<accession>A0ACA9YGA4</accession>
<sequence length="204" mass="23687">MIDKVISLINFGISSFLSPIKNFFIIPIWYIGKILIVTAYLPFYPILYTSQIKEIDIFQIYEFVVNFSQFIIVSVFFGMVSGYVLSKQLLILSNLKFSDKPLIPVLPHQNMRSRNDMIQGSINRIKERRTYVEEYSNSPGPIVKQESEFTTEFLESIKEDESDSGPSIKTEETRNDTLFDKYLDETKLTSILEDYSDKVDDINE</sequence>
<comment type="caution">
    <text evidence="1">The sequence shown here is derived from an EMBL/GenBank/DDBJ whole genome shotgun (WGS) entry which is preliminary data.</text>
</comment>
<evidence type="ECO:0000313" key="2">
    <source>
        <dbReference type="Proteomes" id="UP001152531"/>
    </source>
</evidence>
<dbReference type="EMBL" id="CALSDN010000020">
    <property type="protein sequence ID" value="CAH6723765.1"/>
    <property type="molecule type" value="Genomic_DNA"/>
</dbReference>
<gene>
    <name evidence="1" type="ORF">CLIB1444_20S00254</name>
</gene>
<evidence type="ECO:0000313" key="1">
    <source>
        <dbReference type="EMBL" id="CAH6723765.1"/>
    </source>
</evidence>
<proteinExistence type="predicted"/>
<name>A0ACA9YGA4_9ASCO</name>
<keyword evidence="2" id="KW-1185">Reference proteome</keyword>
<reference evidence="1" key="1">
    <citation type="submission" date="2022-06" db="EMBL/GenBank/DDBJ databases">
        <authorList>
            <person name="Legras J.-L."/>
            <person name="Devillers H."/>
            <person name="Grondin C."/>
        </authorList>
    </citation>
    <scope>NUCLEOTIDE SEQUENCE</scope>
    <source>
        <strain evidence="1">CLIB 1444</strain>
    </source>
</reference>
<protein>
    <submittedName>
        <fullName evidence="1">Uncharacterized protein</fullName>
    </submittedName>
</protein>
<organism evidence="1 2">
    <name type="scientific">[Candida] jaroonii</name>
    <dbReference type="NCBI Taxonomy" id="467808"/>
    <lineage>
        <taxon>Eukaryota</taxon>
        <taxon>Fungi</taxon>
        <taxon>Dikarya</taxon>
        <taxon>Ascomycota</taxon>
        <taxon>Saccharomycotina</taxon>
        <taxon>Pichiomycetes</taxon>
        <taxon>Debaryomycetaceae</taxon>
        <taxon>Yamadazyma</taxon>
    </lineage>
</organism>